<dbReference type="SMART" id="SM00382">
    <property type="entry name" value="AAA"/>
    <property type="match status" value="2"/>
</dbReference>
<dbReference type="FunFam" id="1.20.1560.10:FF:000001">
    <property type="entry name" value="ATP-binding cassette subfamily C member 1"/>
    <property type="match status" value="1"/>
</dbReference>
<feature type="domain" description="ABC transmembrane type-1" evidence="19">
    <location>
        <begin position="97"/>
        <end position="377"/>
    </location>
</feature>
<accession>B3S9B6</accession>
<comment type="subcellular location">
    <subcellularLocation>
        <location evidence="2">Cell membrane</location>
        <topology evidence="2">Multi-pass membrane protein</topology>
    </subcellularLocation>
    <subcellularLocation>
        <location evidence="1">Vacuole membrane</location>
        <topology evidence="1">Multi-pass membrane protein</topology>
    </subcellularLocation>
</comment>
<dbReference type="InterPro" id="IPR003593">
    <property type="entry name" value="AAA+_ATPase"/>
</dbReference>
<evidence type="ECO:0008006" key="22">
    <source>
        <dbReference type="Google" id="ProtNLM"/>
    </source>
</evidence>
<evidence type="ECO:0000256" key="16">
    <source>
        <dbReference type="SAM" id="MobiDB-lite"/>
    </source>
</evidence>
<dbReference type="GO" id="GO:0006869">
    <property type="term" value="P:lipid transport"/>
    <property type="evidence" value="ECO:0007669"/>
    <property type="project" value="UniProtKB-KW"/>
</dbReference>
<keyword evidence="10 17" id="KW-1133">Transmembrane helix</keyword>
<evidence type="ECO:0000256" key="2">
    <source>
        <dbReference type="ARBA" id="ARBA00004651"/>
    </source>
</evidence>
<keyword evidence="11" id="KW-0445">Lipid transport</keyword>
<evidence type="ECO:0000256" key="13">
    <source>
        <dbReference type="ARBA" id="ARBA00034018"/>
    </source>
</evidence>
<keyword evidence="8" id="KW-0547">Nucleotide-binding</keyword>
<dbReference type="Pfam" id="PF00005">
    <property type="entry name" value="ABC_tran"/>
    <property type="match status" value="2"/>
</dbReference>
<dbReference type="FunCoup" id="B3S9B6">
    <property type="interactions" value="1316"/>
</dbReference>
<dbReference type="GO" id="GO:0055085">
    <property type="term" value="P:transmembrane transport"/>
    <property type="evidence" value="ECO:0000318"/>
    <property type="project" value="GO_Central"/>
</dbReference>
<dbReference type="eggNOG" id="KOG0054">
    <property type="taxonomic scope" value="Eukaryota"/>
</dbReference>
<evidence type="ECO:0000256" key="14">
    <source>
        <dbReference type="ARBA" id="ARBA00047523"/>
    </source>
</evidence>
<evidence type="ECO:0000313" key="21">
    <source>
        <dbReference type="Proteomes" id="UP000009022"/>
    </source>
</evidence>
<comment type="catalytic activity">
    <reaction evidence="13">
        <text>ATP + H2O + xenobioticSide 1 = ADP + phosphate + xenobioticSide 2.</text>
        <dbReference type="EC" id="7.6.2.2"/>
    </reaction>
</comment>
<dbReference type="InterPro" id="IPR050173">
    <property type="entry name" value="ABC_transporter_C-like"/>
</dbReference>
<feature type="transmembrane region" description="Helical" evidence="17">
    <location>
        <begin position="810"/>
        <end position="834"/>
    </location>
</feature>
<dbReference type="InterPro" id="IPR011527">
    <property type="entry name" value="ABC1_TM_dom"/>
</dbReference>
<feature type="transmembrane region" description="Helical" evidence="17">
    <location>
        <begin position="878"/>
        <end position="900"/>
    </location>
</feature>
<feature type="domain" description="ABC transporter" evidence="18">
    <location>
        <begin position="412"/>
        <end position="637"/>
    </location>
</feature>
<dbReference type="HOGENOM" id="CLU_000604_27_1_1"/>
<evidence type="ECO:0000256" key="11">
    <source>
        <dbReference type="ARBA" id="ARBA00023055"/>
    </source>
</evidence>
<dbReference type="GO" id="GO:0005774">
    <property type="term" value="C:vacuolar membrane"/>
    <property type="evidence" value="ECO:0007669"/>
    <property type="project" value="UniProtKB-SubCell"/>
</dbReference>
<dbReference type="GO" id="GO:0005524">
    <property type="term" value="F:ATP binding"/>
    <property type="evidence" value="ECO:0007669"/>
    <property type="project" value="UniProtKB-KW"/>
</dbReference>
<sequence length="1326" mass="148251">MILPPFVELVYTLADIQQQTTASVLILTPCTTWLSMVWYKHPLTVKDLWDLNEVDKCSPIGNRFLREWKKEIAKTRLVNRILTVGDINGRAFGGTFFFAGFLKFLQDLLTFVSPQILRALIGFTANKSQPLWMGLSFAFIMFAAAFIQSCILHQYFHRCYVTGMRLRSAIIWATYRKALSLSNSARKKSTVGEIVNLMSVDAQRFMDMTTYLHTIWSAPLQIALAMYFLWQELGPSVLAGLGVLLLLVPFNAYISMKARNFQVKQMKFKDSRIKMMNEILNGVKVLKLYAWEKSFINKILGIREDELKQLLRSRLLNAIGFFAWSNAPFLVALATFATYVLSGNTLDASKAFVSISLFNILRFPIGMLPAVISSIIQASVSLQRLASFLKNEELDENNVEHSMPTKHEKQSVVIENGTFKWGVDEKQATLKNINFNVPTGSLIAVVGHVGSGKSSLVSAILGEMDKSEGNVYVKGSVAYVPQQAWMQNASIEDNILFGNDRLVGRYERSIEVCALTADLEMLPGGDQTEIGEKGINLSGGQKQRVSLARAVYSNSDVYILDDPLSAVDAHVGKHIFEQVIGHHGMLRHKTRIFVTHGVGFLPYVDKIVVLEDGDIVESGSFDELLSRRGAFADFLITYTNTEMNKPEEERIAEEELVNDELSQLPDEIRDRLKSISSQHGRSSSAGSRDSYERQRQVSFKDSLDVRSLSTVSERRSRVSTTQEDKDSILKQVKVISEKKKLIEEEKAAVGHVKLGVFIYYMKSMGWLATILILISRVAIEGCSVGSNVWLAEWSGIVNATDATRDLYLGVYGAIGASKAVVTLLSSLLLAFAAMHSARVLHSSMLFNVLKSPMSFFDTTPLGRIVNRFSKDIYVIDEIIPMIMNMFLGMVCSVISILVVICVSTPFFLIVIVPLAIVYILTQRFYVATSRQLKRLESISRSPIYSHFGESVQGVSTIRGYNVKDRFCLLNDRKVDANQMAYYPNISSNRWLAMRLEFTGNCIVLFASIFAVVGRNALPPGIVGLSISYAMQITGTLNWMVRMSSELESNIVAVERVKEYTEIEQEAQWEIEETKPDPKWPINGDVQFANYQTRYRAGLDLVLKGIDCDISAGEKIGIVGRTGAGKSSLTLALFRIIEAAEGTISIDKTDISKLGVHNLRSRITIIPQDPVLFSGTLRMNLDPFEGHSDQDLWVALENAHLKDFVQSLEKGLLHEISEGGENLSVGQRQLVCLARALLRKTQILVLDEATAAVDLETDDLIQATIRREFADCTILTIAHRLNTIMDSTRVMVLDKGRIAEFDPPPVLLSRKDSIFYSMAKDAKLVHD</sequence>
<keyword evidence="21" id="KW-1185">Reference proteome</keyword>
<evidence type="ECO:0000256" key="15">
    <source>
        <dbReference type="ARBA" id="ARBA00047576"/>
    </source>
</evidence>
<dbReference type="PhylomeDB" id="B3S9B6"/>
<evidence type="ECO:0000256" key="7">
    <source>
        <dbReference type="ARBA" id="ARBA00022737"/>
    </source>
</evidence>
<keyword evidence="9" id="KW-0067">ATP-binding</keyword>
<evidence type="ECO:0000256" key="10">
    <source>
        <dbReference type="ARBA" id="ARBA00022989"/>
    </source>
</evidence>
<keyword evidence="7" id="KW-0677">Repeat</keyword>
<feature type="transmembrane region" description="Helical" evidence="17">
    <location>
        <begin position="766"/>
        <end position="790"/>
    </location>
</feature>
<dbReference type="GO" id="GO:0016887">
    <property type="term" value="F:ATP hydrolysis activity"/>
    <property type="evidence" value="ECO:0007669"/>
    <property type="project" value="InterPro"/>
</dbReference>
<feature type="transmembrane region" description="Helical" evidence="17">
    <location>
        <begin position="211"/>
        <end position="230"/>
    </location>
</feature>
<dbReference type="InParanoid" id="B3S9B6"/>
<dbReference type="NCBIfam" id="TIGR00957">
    <property type="entry name" value="MRP_assoc_pro"/>
    <property type="match status" value="1"/>
</dbReference>
<dbReference type="OMA" id="LWICAPT"/>
<dbReference type="InterPro" id="IPR017871">
    <property type="entry name" value="ABC_transporter-like_CS"/>
</dbReference>
<dbReference type="PROSITE" id="PS50929">
    <property type="entry name" value="ABC_TM1F"/>
    <property type="match status" value="2"/>
</dbReference>
<dbReference type="Pfam" id="PF00664">
    <property type="entry name" value="ABC_membrane"/>
    <property type="match status" value="2"/>
</dbReference>
<evidence type="ECO:0000256" key="8">
    <source>
        <dbReference type="ARBA" id="ARBA00022741"/>
    </source>
</evidence>
<dbReference type="PROSITE" id="PS50893">
    <property type="entry name" value="ABC_TRANSPORTER_2"/>
    <property type="match status" value="2"/>
</dbReference>
<dbReference type="CDD" id="cd03250">
    <property type="entry name" value="ABCC_MRP_domain1"/>
    <property type="match status" value="1"/>
</dbReference>
<keyword evidence="12 17" id="KW-0472">Membrane</keyword>
<dbReference type="GO" id="GO:0140359">
    <property type="term" value="F:ABC-type transporter activity"/>
    <property type="evidence" value="ECO:0000318"/>
    <property type="project" value="GO_Central"/>
</dbReference>
<evidence type="ECO:0000256" key="17">
    <source>
        <dbReference type="SAM" id="Phobius"/>
    </source>
</evidence>
<keyword evidence="5" id="KW-1003">Cell membrane</keyword>
<feature type="transmembrane region" description="Helical" evidence="17">
    <location>
        <begin position="906"/>
        <end position="926"/>
    </location>
</feature>
<dbReference type="Proteomes" id="UP000009022">
    <property type="component" value="Unassembled WGS sequence"/>
</dbReference>
<dbReference type="GO" id="GO:0005886">
    <property type="term" value="C:plasma membrane"/>
    <property type="evidence" value="ECO:0000318"/>
    <property type="project" value="GO_Central"/>
</dbReference>
<evidence type="ECO:0000256" key="9">
    <source>
        <dbReference type="ARBA" id="ARBA00022840"/>
    </source>
</evidence>
<proteinExistence type="inferred from homology"/>
<dbReference type="OrthoDB" id="6500128at2759"/>
<dbReference type="GO" id="GO:0008559">
    <property type="term" value="F:ABC-type xenobiotic transporter activity"/>
    <property type="evidence" value="ECO:0007669"/>
    <property type="project" value="UniProtKB-EC"/>
</dbReference>
<evidence type="ECO:0000256" key="5">
    <source>
        <dbReference type="ARBA" id="ARBA00022475"/>
    </source>
</evidence>
<feature type="transmembrane region" description="Helical" evidence="17">
    <location>
        <begin position="236"/>
        <end position="256"/>
    </location>
</feature>
<comment type="catalytic activity">
    <reaction evidence="15">
        <text>17beta-estradiol 17-O-(beta-D-glucuronate)(in) + ATP + H2O = 17beta-estradiol 17-O-(beta-D-glucuronate)(out) + ADP + phosphate + H(+)</text>
        <dbReference type="Rhea" id="RHEA:60128"/>
        <dbReference type="ChEBI" id="CHEBI:15377"/>
        <dbReference type="ChEBI" id="CHEBI:15378"/>
        <dbReference type="ChEBI" id="CHEBI:30616"/>
        <dbReference type="ChEBI" id="CHEBI:43474"/>
        <dbReference type="ChEBI" id="CHEBI:82961"/>
        <dbReference type="ChEBI" id="CHEBI:456216"/>
    </reaction>
    <physiologicalReaction direction="left-to-right" evidence="15">
        <dbReference type="Rhea" id="RHEA:60129"/>
    </physiologicalReaction>
</comment>
<comment type="catalytic activity">
    <reaction evidence="14">
        <text>leukotriene C4(in) + ATP + H2O = leukotriene C4(out) + ADP + phosphate + H(+)</text>
        <dbReference type="Rhea" id="RHEA:38963"/>
        <dbReference type="ChEBI" id="CHEBI:15377"/>
        <dbReference type="ChEBI" id="CHEBI:15378"/>
        <dbReference type="ChEBI" id="CHEBI:30616"/>
        <dbReference type="ChEBI" id="CHEBI:43474"/>
        <dbReference type="ChEBI" id="CHEBI:57973"/>
        <dbReference type="ChEBI" id="CHEBI:456216"/>
    </reaction>
    <physiologicalReaction direction="left-to-right" evidence="14">
        <dbReference type="Rhea" id="RHEA:38964"/>
    </physiologicalReaction>
</comment>
<protein>
    <recommendedName>
        <fullName evidence="22">Multidrug resistance-associated protein 1</fullName>
    </recommendedName>
</protein>
<dbReference type="SUPFAM" id="SSF90123">
    <property type="entry name" value="ABC transporter transmembrane region"/>
    <property type="match status" value="2"/>
</dbReference>
<dbReference type="CTD" id="6758032"/>
<reference evidence="20 21" key="1">
    <citation type="journal article" date="2008" name="Nature">
        <title>The Trichoplax genome and the nature of placozoans.</title>
        <authorList>
            <person name="Srivastava M."/>
            <person name="Begovic E."/>
            <person name="Chapman J."/>
            <person name="Putnam N.H."/>
            <person name="Hellsten U."/>
            <person name="Kawashima T."/>
            <person name="Kuo A."/>
            <person name="Mitros T."/>
            <person name="Salamov A."/>
            <person name="Carpenter M.L."/>
            <person name="Signorovitch A.Y."/>
            <person name="Moreno M.A."/>
            <person name="Kamm K."/>
            <person name="Grimwood J."/>
            <person name="Schmutz J."/>
            <person name="Shapiro H."/>
            <person name="Grigoriev I.V."/>
            <person name="Buss L.W."/>
            <person name="Schierwater B."/>
            <person name="Dellaporta S.L."/>
            <person name="Rokhsar D.S."/>
        </authorList>
    </citation>
    <scope>NUCLEOTIDE SEQUENCE [LARGE SCALE GENOMIC DNA]</scope>
    <source>
        <strain evidence="20 21">Grell-BS-1999</strain>
    </source>
</reference>
<evidence type="ECO:0000256" key="12">
    <source>
        <dbReference type="ARBA" id="ARBA00023136"/>
    </source>
</evidence>
<dbReference type="KEGG" id="tad:TRIADDRAFT_50946"/>
<dbReference type="FunFam" id="3.40.50.300:FF:000074">
    <property type="entry name" value="Multidrug resistance-associated protein 5 isoform 1"/>
    <property type="match status" value="1"/>
</dbReference>
<evidence type="ECO:0000256" key="4">
    <source>
        <dbReference type="ARBA" id="ARBA00022448"/>
    </source>
</evidence>
<dbReference type="InterPro" id="IPR005292">
    <property type="entry name" value="MRP"/>
</dbReference>
<dbReference type="CDD" id="cd18595">
    <property type="entry name" value="ABC_6TM_MRP1_2_3_6_D1_like"/>
    <property type="match status" value="1"/>
</dbReference>
<dbReference type="InterPro" id="IPR027417">
    <property type="entry name" value="P-loop_NTPase"/>
</dbReference>
<dbReference type="FunFam" id="1.20.1560.10:FF:000007">
    <property type="entry name" value="ATP-binding cassette subfamily C member 1"/>
    <property type="match status" value="1"/>
</dbReference>
<feature type="transmembrane region" description="Helical" evidence="17">
    <location>
        <begin position="997"/>
        <end position="1014"/>
    </location>
</feature>
<organism evidence="20 21">
    <name type="scientific">Trichoplax adhaerens</name>
    <name type="common">Trichoplax reptans</name>
    <dbReference type="NCBI Taxonomy" id="10228"/>
    <lineage>
        <taxon>Eukaryota</taxon>
        <taxon>Metazoa</taxon>
        <taxon>Placozoa</taxon>
        <taxon>Uniplacotomia</taxon>
        <taxon>Trichoplacea</taxon>
        <taxon>Trichoplacidae</taxon>
        <taxon>Trichoplax</taxon>
    </lineage>
</organism>
<dbReference type="GeneID" id="6758032"/>
<dbReference type="EMBL" id="DS985258">
    <property type="protein sequence ID" value="EDV20619.1"/>
    <property type="molecule type" value="Genomic_DNA"/>
</dbReference>
<dbReference type="PANTHER" id="PTHR24223:SF443">
    <property type="entry name" value="MULTIDRUG-RESISTANCE LIKE PROTEIN 1, ISOFORM I"/>
    <property type="match status" value="1"/>
</dbReference>
<dbReference type="SUPFAM" id="SSF52540">
    <property type="entry name" value="P-loop containing nucleoside triphosphate hydrolases"/>
    <property type="match status" value="2"/>
</dbReference>
<feature type="domain" description="ABC transmembrane type-1" evidence="19">
    <location>
        <begin position="770"/>
        <end position="1048"/>
    </location>
</feature>
<evidence type="ECO:0000256" key="3">
    <source>
        <dbReference type="ARBA" id="ARBA00009726"/>
    </source>
</evidence>
<evidence type="ECO:0000313" key="20">
    <source>
        <dbReference type="EMBL" id="EDV20619.1"/>
    </source>
</evidence>
<feature type="transmembrane region" description="Helical" evidence="17">
    <location>
        <begin position="360"/>
        <end position="380"/>
    </location>
</feature>
<evidence type="ECO:0000259" key="18">
    <source>
        <dbReference type="PROSITE" id="PS50893"/>
    </source>
</evidence>
<evidence type="ECO:0000259" key="19">
    <source>
        <dbReference type="PROSITE" id="PS50929"/>
    </source>
</evidence>
<dbReference type="CDD" id="cd03244">
    <property type="entry name" value="ABCC_MRP_domain2"/>
    <property type="match status" value="1"/>
</dbReference>
<evidence type="ECO:0000256" key="6">
    <source>
        <dbReference type="ARBA" id="ARBA00022692"/>
    </source>
</evidence>
<dbReference type="PANTHER" id="PTHR24223">
    <property type="entry name" value="ATP-BINDING CASSETTE SUB-FAMILY C"/>
    <property type="match status" value="1"/>
</dbReference>
<gene>
    <name evidence="20" type="ORF">TRIADDRAFT_50946</name>
</gene>
<feature type="compositionally biased region" description="Low complexity" evidence="16">
    <location>
        <begin position="674"/>
        <end position="688"/>
    </location>
</feature>
<feature type="domain" description="ABC transporter" evidence="18">
    <location>
        <begin position="1085"/>
        <end position="1319"/>
    </location>
</feature>
<dbReference type="Gene3D" id="1.20.1560.10">
    <property type="entry name" value="ABC transporter type 1, transmembrane domain"/>
    <property type="match status" value="2"/>
</dbReference>
<feature type="region of interest" description="Disordered" evidence="16">
    <location>
        <begin position="674"/>
        <end position="698"/>
    </location>
</feature>
<keyword evidence="6 17" id="KW-0812">Transmembrane</keyword>
<keyword evidence="4" id="KW-0813">Transport</keyword>
<dbReference type="PROSITE" id="PS00211">
    <property type="entry name" value="ABC_TRANSPORTER_1"/>
    <property type="match status" value="2"/>
</dbReference>
<evidence type="ECO:0000256" key="1">
    <source>
        <dbReference type="ARBA" id="ARBA00004128"/>
    </source>
</evidence>
<comment type="similarity">
    <text evidence="3">Belongs to the ABC transporter superfamily. ABCC family. Conjugate transporter (TC 3.A.1.208) subfamily.</text>
</comment>
<dbReference type="RefSeq" id="XP_002116819.1">
    <property type="nucleotide sequence ID" value="XM_002116783.1"/>
</dbReference>
<dbReference type="InterPro" id="IPR036640">
    <property type="entry name" value="ABC1_TM_sf"/>
</dbReference>
<dbReference type="FunFam" id="3.40.50.300:FF:000293">
    <property type="entry name" value="ATP binding cassette subfamily C member 1"/>
    <property type="match status" value="1"/>
</dbReference>
<name>B3S9B6_TRIAD</name>
<feature type="transmembrane region" description="Helical" evidence="17">
    <location>
        <begin position="315"/>
        <end position="340"/>
    </location>
</feature>
<dbReference type="Gene3D" id="3.40.50.300">
    <property type="entry name" value="P-loop containing nucleotide triphosphate hydrolases"/>
    <property type="match status" value="2"/>
</dbReference>
<dbReference type="InterPro" id="IPR003439">
    <property type="entry name" value="ABC_transporter-like_ATP-bd"/>
</dbReference>
<feature type="transmembrane region" description="Helical" evidence="17">
    <location>
        <begin position="131"/>
        <end position="156"/>
    </location>
</feature>
<dbReference type="CDD" id="cd18603">
    <property type="entry name" value="ABC_6TM_MRP1_2_3_6_D2_like"/>
    <property type="match status" value="1"/>
</dbReference>